<keyword evidence="4 7" id="KW-0560">Oxidoreductase</keyword>
<evidence type="ECO:0000256" key="3">
    <source>
        <dbReference type="ARBA" id="ARBA00022827"/>
    </source>
</evidence>
<keyword evidence="2" id="KW-0285">Flavoprotein</keyword>
<dbReference type="EMBL" id="JACHGN010000012">
    <property type="protein sequence ID" value="MBB5135715.1"/>
    <property type="molecule type" value="Genomic_DNA"/>
</dbReference>
<accession>A0A840PI14</accession>
<dbReference type="RefSeq" id="WP_185052657.1">
    <property type="nucleotide sequence ID" value="NZ_BAABIX010000014.1"/>
</dbReference>
<dbReference type="PANTHER" id="PTHR10961">
    <property type="entry name" value="PEROXISOMAL SARCOSINE OXIDASE"/>
    <property type="match status" value="1"/>
</dbReference>
<feature type="domain" description="FAD dependent oxidoreductase" evidence="6">
    <location>
        <begin position="12"/>
        <end position="355"/>
    </location>
</feature>
<reference evidence="7 8" key="1">
    <citation type="submission" date="2020-08" db="EMBL/GenBank/DDBJ databases">
        <title>Genomic Encyclopedia of Type Strains, Phase IV (KMG-IV): sequencing the most valuable type-strain genomes for metagenomic binning, comparative biology and taxonomic classification.</title>
        <authorList>
            <person name="Goeker M."/>
        </authorList>
    </citation>
    <scope>NUCLEOTIDE SEQUENCE [LARGE SCALE GENOMIC DNA]</scope>
    <source>
        <strain evidence="7 8">DSM 45615</strain>
    </source>
</reference>
<feature type="region of interest" description="Disordered" evidence="5">
    <location>
        <begin position="251"/>
        <end position="282"/>
    </location>
</feature>
<dbReference type="GO" id="GO:0008115">
    <property type="term" value="F:sarcosine oxidase activity"/>
    <property type="evidence" value="ECO:0007669"/>
    <property type="project" value="UniProtKB-EC"/>
</dbReference>
<dbReference type="Pfam" id="PF01266">
    <property type="entry name" value="DAO"/>
    <property type="match status" value="1"/>
</dbReference>
<dbReference type="Gene3D" id="3.30.9.10">
    <property type="entry name" value="D-Amino Acid Oxidase, subunit A, domain 2"/>
    <property type="match status" value="1"/>
</dbReference>
<comment type="cofactor">
    <cofactor evidence="1">
        <name>FAD</name>
        <dbReference type="ChEBI" id="CHEBI:57692"/>
    </cofactor>
</comment>
<comment type="caution">
    <text evidence="7">The sequence shown here is derived from an EMBL/GenBank/DDBJ whole genome shotgun (WGS) entry which is preliminary data.</text>
</comment>
<organism evidence="7 8">
    <name type="scientific">Thermocatellispora tengchongensis</name>
    <dbReference type="NCBI Taxonomy" id="1073253"/>
    <lineage>
        <taxon>Bacteria</taxon>
        <taxon>Bacillati</taxon>
        <taxon>Actinomycetota</taxon>
        <taxon>Actinomycetes</taxon>
        <taxon>Streptosporangiales</taxon>
        <taxon>Streptosporangiaceae</taxon>
        <taxon>Thermocatellispora</taxon>
    </lineage>
</organism>
<evidence type="ECO:0000313" key="8">
    <source>
        <dbReference type="Proteomes" id="UP000578449"/>
    </source>
</evidence>
<dbReference type="GO" id="GO:0050660">
    <property type="term" value="F:flavin adenine dinucleotide binding"/>
    <property type="evidence" value="ECO:0007669"/>
    <property type="project" value="InterPro"/>
</dbReference>
<evidence type="ECO:0000259" key="6">
    <source>
        <dbReference type="Pfam" id="PF01266"/>
    </source>
</evidence>
<dbReference type="SUPFAM" id="SSF51905">
    <property type="entry name" value="FAD/NAD(P)-binding domain"/>
    <property type="match status" value="1"/>
</dbReference>
<evidence type="ECO:0000256" key="1">
    <source>
        <dbReference type="ARBA" id="ARBA00001974"/>
    </source>
</evidence>
<dbReference type="Gene3D" id="3.50.50.60">
    <property type="entry name" value="FAD/NAD(P)-binding domain"/>
    <property type="match status" value="1"/>
</dbReference>
<dbReference type="SUPFAM" id="SSF54373">
    <property type="entry name" value="FAD-linked reductases, C-terminal domain"/>
    <property type="match status" value="1"/>
</dbReference>
<sequence>MSGDDLPREVEIAVAGAGLMGAATAWALARRGRAVALLERFAPGHDRGSSHGSARIVRRAYPDPLYVAMTGRAMALWRELERESGERLIRITGGLDHGGLRDPGGIAAVLARAGVEHELMPAAEAGRRWPGLRFTGPVLFHPEAGTVDAARAVAAFTARARAAGASFHPRTPVLRLTPYEGGVRLETERGTVAARRVVVAAGAWVSGLAGGLVPLPPLTVTQQQAFHFPRRDPDVDWPVVVHKDEGVSCYSLPGGRDGGPGGGRKVAEHDGGTPTTADTRSGVVDPAARERVAAYVREWLPGLEPEPFGETSCLYTSTITEDFVLDREGPLVICSPCSGHGAKFAPLIGELAADLAEGAPSPDPRFTLAGHRAAAGAR</sequence>
<feature type="compositionally biased region" description="Gly residues" evidence="5">
    <location>
        <begin position="255"/>
        <end position="264"/>
    </location>
</feature>
<name>A0A840PI14_9ACTN</name>
<dbReference type="InterPro" id="IPR045170">
    <property type="entry name" value="MTOX"/>
</dbReference>
<keyword evidence="3" id="KW-0274">FAD</keyword>
<keyword evidence="8" id="KW-1185">Reference proteome</keyword>
<dbReference type="AlphaFoldDB" id="A0A840PI14"/>
<dbReference type="PANTHER" id="PTHR10961:SF7">
    <property type="entry name" value="FAD DEPENDENT OXIDOREDUCTASE DOMAIN-CONTAINING PROTEIN"/>
    <property type="match status" value="1"/>
</dbReference>
<gene>
    <name evidence="7" type="ORF">HNP84_005459</name>
</gene>
<protein>
    <submittedName>
        <fullName evidence="7">Sarcosine oxidase</fullName>
        <ecNumber evidence="7">1.5.3.1</ecNumber>
    </submittedName>
</protein>
<evidence type="ECO:0000256" key="4">
    <source>
        <dbReference type="ARBA" id="ARBA00023002"/>
    </source>
</evidence>
<evidence type="ECO:0000256" key="5">
    <source>
        <dbReference type="SAM" id="MobiDB-lite"/>
    </source>
</evidence>
<proteinExistence type="predicted"/>
<dbReference type="InterPro" id="IPR006076">
    <property type="entry name" value="FAD-dep_OxRdtase"/>
</dbReference>
<dbReference type="InterPro" id="IPR036188">
    <property type="entry name" value="FAD/NAD-bd_sf"/>
</dbReference>
<dbReference type="EC" id="1.5.3.1" evidence="7"/>
<evidence type="ECO:0000256" key="2">
    <source>
        <dbReference type="ARBA" id="ARBA00022630"/>
    </source>
</evidence>
<evidence type="ECO:0000313" key="7">
    <source>
        <dbReference type="EMBL" id="MBB5135715.1"/>
    </source>
</evidence>
<dbReference type="Proteomes" id="UP000578449">
    <property type="component" value="Unassembled WGS sequence"/>
</dbReference>